<dbReference type="AlphaFoldDB" id="A0A7C8YXV6"/>
<dbReference type="EMBL" id="GISG01069445">
    <property type="protein sequence ID" value="MBA4629376.1"/>
    <property type="molecule type" value="Transcribed_RNA"/>
</dbReference>
<accession>A0A7C8YXV6</accession>
<proteinExistence type="predicted"/>
<protein>
    <submittedName>
        <fullName evidence="1">Uncharacterized protein</fullName>
    </submittedName>
</protein>
<organism evidence="1">
    <name type="scientific">Opuntia streptacantha</name>
    <name type="common">Prickly pear cactus</name>
    <name type="synonym">Opuntia cardona</name>
    <dbReference type="NCBI Taxonomy" id="393608"/>
    <lineage>
        <taxon>Eukaryota</taxon>
        <taxon>Viridiplantae</taxon>
        <taxon>Streptophyta</taxon>
        <taxon>Embryophyta</taxon>
        <taxon>Tracheophyta</taxon>
        <taxon>Spermatophyta</taxon>
        <taxon>Magnoliopsida</taxon>
        <taxon>eudicotyledons</taxon>
        <taxon>Gunneridae</taxon>
        <taxon>Pentapetalae</taxon>
        <taxon>Caryophyllales</taxon>
        <taxon>Cactineae</taxon>
        <taxon>Cactaceae</taxon>
        <taxon>Opuntioideae</taxon>
        <taxon>Opuntia</taxon>
    </lineage>
</organism>
<reference evidence="1" key="2">
    <citation type="submission" date="2020-07" db="EMBL/GenBank/DDBJ databases">
        <authorList>
            <person name="Vera ALvarez R."/>
            <person name="Arias-Moreno D.M."/>
            <person name="Jimenez-Jacinto V."/>
            <person name="Jimenez-Bremont J.F."/>
            <person name="Swaminathan K."/>
            <person name="Moose S.P."/>
            <person name="Guerrero-Gonzalez M.L."/>
            <person name="Marino-Ramirez L."/>
            <person name="Landsman D."/>
            <person name="Rodriguez-Kessler M."/>
            <person name="Delgado-Sanchez P."/>
        </authorList>
    </citation>
    <scope>NUCLEOTIDE SEQUENCE</scope>
    <source>
        <tissue evidence="1">Cladode</tissue>
    </source>
</reference>
<reference evidence="1" key="1">
    <citation type="journal article" date="2013" name="J. Plant Res.">
        <title>Effect of fungi and light on seed germination of three Opuntia species from semiarid lands of central Mexico.</title>
        <authorList>
            <person name="Delgado-Sanchez P."/>
            <person name="Jimenez-Bremont J.F."/>
            <person name="Guerrero-Gonzalez Mde L."/>
            <person name="Flores J."/>
        </authorList>
    </citation>
    <scope>NUCLEOTIDE SEQUENCE</scope>
    <source>
        <tissue evidence="1">Cladode</tissue>
    </source>
</reference>
<evidence type="ECO:0000313" key="1">
    <source>
        <dbReference type="EMBL" id="MBA4629376.1"/>
    </source>
</evidence>
<sequence>MLETSQTTRRREEASFRKWSIRSSTGFLHNLGIVRENKAVLSIHSPKERDTSISIHRDEGDPRRTIKDDECKFSFNASQHMISGIGAPISQSTISLNDDAHFICCLRQSVQVFKGSNVLNISLGRRGFCLSEEKAIIPAPARLIETAPE</sequence>
<name>A0A7C8YXV6_OPUST</name>